<gene>
    <name evidence="1" type="ORF">GT003_31930</name>
</gene>
<keyword evidence="1" id="KW-0418">Kinase</keyword>
<dbReference type="Proteomes" id="UP000558113">
    <property type="component" value="Unassembled WGS sequence"/>
</dbReference>
<evidence type="ECO:0000313" key="1">
    <source>
        <dbReference type="EMBL" id="NBC73573.1"/>
    </source>
</evidence>
<accession>A0A7X4YW64</accession>
<dbReference type="RefSeq" id="WP_161705741.1">
    <property type="nucleotide sequence ID" value="NZ_JAAAMU010000038.1"/>
</dbReference>
<dbReference type="AlphaFoldDB" id="A0A7X4YW64"/>
<comment type="caution">
    <text evidence="1">The sequence shown here is derived from an EMBL/GenBank/DDBJ whole genome shotgun (WGS) entry which is preliminary data.</text>
</comment>
<organism evidence="1 2">
    <name type="scientific">Paenibacillus sacheonensis</name>
    <dbReference type="NCBI Taxonomy" id="742054"/>
    <lineage>
        <taxon>Bacteria</taxon>
        <taxon>Bacillati</taxon>
        <taxon>Bacillota</taxon>
        <taxon>Bacilli</taxon>
        <taxon>Bacillales</taxon>
        <taxon>Paenibacillaceae</taxon>
        <taxon>Paenibacillus</taxon>
    </lineage>
</organism>
<evidence type="ECO:0000313" key="2">
    <source>
        <dbReference type="Proteomes" id="UP000558113"/>
    </source>
</evidence>
<dbReference type="GO" id="GO:0016301">
    <property type="term" value="F:kinase activity"/>
    <property type="evidence" value="ECO:0007669"/>
    <property type="project" value="UniProtKB-KW"/>
</dbReference>
<dbReference type="OrthoDB" id="2603324at2"/>
<proteinExistence type="predicted"/>
<dbReference type="EMBL" id="JAAAMU010000038">
    <property type="protein sequence ID" value="NBC73573.1"/>
    <property type="molecule type" value="Genomic_DNA"/>
</dbReference>
<reference evidence="1 2" key="1">
    <citation type="submission" date="2020-01" db="EMBL/GenBank/DDBJ databases">
        <title>Paenibacillus soybeanensis sp. nov. isolated from the nodules of soybean (Glycine max(L.) Merr).</title>
        <authorList>
            <person name="Wang H."/>
        </authorList>
    </citation>
    <scope>NUCLEOTIDE SEQUENCE [LARGE SCALE GENOMIC DNA]</scope>
    <source>
        <strain evidence="1 2">DSM 23054</strain>
    </source>
</reference>
<protein>
    <submittedName>
        <fullName evidence="1">Acetylglutamate kinase</fullName>
    </submittedName>
</protein>
<keyword evidence="2" id="KW-1185">Reference proteome</keyword>
<name>A0A7X4YW64_9BACL</name>
<sequence>MVIISIAAGLPDEEATTKRLLRNGPDMAATLTPLYGTEKANKFDELIVEHLVLAVQLVKAAKAGNSAKAAEIEKKWYKNADDIAVLVASINPYWSEDEWKKMLHEHLRLVKAQAVLRLEKDYAADVALYDEYEEQALVMADMMMRGVVQQFPASFA</sequence>
<keyword evidence="1" id="KW-0808">Transferase</keyword>